<dbReference type="Pfam" id="PF15112">
    <property type="entry name" value="DUF4559"/>
    <property type="match status" value="1"/>
</dbReference>
<reference evidence="2" key="1">
    <citation type="journal article" date="2023" name="Science">
        <title>Genome structures resolve the early diversification of teleost fishes.</title>
        <authorList>
            <person name="Parey E."/>
            <person name="Louis A."/>
            <person name="Montfort J."/>
            <person name="Bouchez O."/>
            <person name="Roques C."/>
            <person name="Iampietro C."/>
            <person name="Lluch J."/>
            <person name="Castinel A."/>
            <person name="Donnadieu C."/>
            <person name="Desvignes T."/>
            <person name="Floi Bucao C."/>
            <person name="Jouanno E."/>
            <person name="Wen M."/>
            <person name="Mejri S."/>
            <person name="Dirks R."/>
            <person name="Jansen H."/>
            <person name="Henkel C."/>
            <person name="Chen W.J."/>
            <person name="Zahm M."/>
            <person name="Cabau C."/>
            <person name="Klopp C."/>
            <person name="Thompson A.W."/>
            <person name="Robinson-Rechavi M."/>
            <person name="Braasch I."/>
            <person name="Lecointre G."/>
            <person name="Bobe J."/>
            <person name="Postlethwait J.H."/>
            <person name="Berthelot C."/>
            <person name="Roest Crollius H."/>
            <person name="Guiguen Y."/>
        </authorList>
    </citation>
    <scope>NUCLEOTIDE SEQUENCE</scope>
    <source>
        <strain evidence="2">Concon-B</strain>
    </source>
</reference>
<dbReference type="EMBL" id="JAFJMO010000015">
    <property type="protein sequence ID" value="KAJ8256171.1"/>
    <property type="molecule type" value="Genomic_DNA"/>
</dbReference>
<evidence type="ECO:0000256" key="1">
    <source>
        <dbReference type="SAM" id="MobiDB-lite"/>
    </source>
</evidence>
<evidence type="ECO:0000313" key="3">
    <source>
        <dbReference type="Proteomes" id="UP001152803"/>
    </source>
</evidence>
<dbReference type="PANTHER" id="PTHR35083">
    <property type="entry name" value="RGD1565685 PROTEIN"/>
    <property type="match status" value="1"/>
</dbReference>
<feature type="compositionally biased region" description="Polar residues" evidence="1">
    <location>
        <begin position="311"/>
        <end position="324"/>
    </location>
</feature>
<accession>A0A9Q1HPM5</accession>
<dbReference type="OrthoDB" id="9934809at2759"/>
<evidence type="ECO:0000313" key="2">
    <source>
        <dbReference type="EMBL" id="KAJ8256171.1"/>
    </source>
</evidence>
<dbReference type="InterPro" id="IPR027897">
    <property type="entry name" value="DUF4559"/>
</dbReference>
<name>A0A9Q1HPM5_CONCO</name>
<dbReference type="PANTHER" id="PTHR35083:SF2">
    <property type="entry name" value="CHROMOSOME 17 CXORF38 HOMOLOG"/>
    <property type="match status" value="1"/>
</dbReference>
<dbReference type="AlphaFoldDB" id="A0A9Q1HPM5"/>
<organism evidence="2 3">
    <name type="scientific">Conger conger</name>
    <name type="common">Conger eel</name>
    <name type="synonym">Muraena conger</name>
    <dbReference type="NCBI Taxonomy" id="82655"/>
    <lineage>
        <taxon>Eukaryota</taxon>
        <taxon>Metazoa</taxon>
        <taxon>Chordata</taxon>
        <taxon>Craniata</taxon>
        <taxon>Vertebrata</taxon>
        <taxon>Euteleostomi</taxon>
        <taxon>Actinopterygii</taxon>
        <taxon>Neopterygii</taxon>
        <taxon>Teleostei</taxon>
        <taxon>Anguilliformes</taxon>
        <taxon>Congridae</taxon>
        <taxon>Conger</taxon>
    </lineage>
</organism>
<feature type="region of interest" description="Disordered" evidence="1">
    <location>
        <begin position="302"/>
        <end position="324"/>
    </location>
</feature>
<protein>
    <submittedName>
        <fullName evidence="2">Uncharacterized protein</fullName>
    </submittedName>
</protein>
<comment type="caution">
    <text evidence="2">The sequence shown here is derived from an EMBL/GenBank/DDBJ whole genome shotgun (WGS) entry which is preliminary data.</text>
</comment>
<keyword evidence="3" id="KW-1185">Reference proteome</keyword>
<gene>
    <name evidence="2" type="ORF">COCON_G00200350</name>
</gene>
<proteinExistence type="predicted"/>
<dbReference type="Proteomes" id="UP001152803">
    <property type="component" value="Unassembled WGS sequence"/>
</dbReference>
<sequence>MVHEEFFARLNDIGYKNWVKAGCCLLKIKDGLHGYVNKAMKCFHEMLINNNHVLQKGQRCNYDCRPKGNQLYNLCKLCEEWRAEILRHHTNRTGVVNWGNCKPCLWPSHHWEIAKAYMPRGLASVTGGEQCDASALLNLITFCDYFSFINQCHVREVIGKRNELMHSCEMRVSAQWMDQYRRSLDQLLGQLRHIPELAATGREIHKMLSVDWTVSPPRVDCMDGLETDDVSQLVDGPVQAGLEAGDVSQLESVLLRERLQELLHCTQLQDPPDPQGLQELQGLRDFLQSQRDLGEKFQTELLSLGSGEPQPHQTGTAAQPTESN</sequence>